<dbReference type="PROSITE" id="PS51257">
    <property type="entry name" value="PROKAR_LIPOPROTEIN"/>
    <property type="match status" value="1"/>
</dbReference>
<reference evidence="4" key="1">
    <citation type="journal article" date="2019" name="Int. J. Syst. Evol. Microbiol.">
        <title>The Global Catalogue of Microorganisms (GCM) 10K type strain sequencing project: providing services to taxonomists for standard genome sequencing and annotation.</title>
        <authorList>
            <consortium name="The Broad Institute Genomics Platform"/>
            <consortium name="The Broad Institute Genome Sequencing Center for Infectious Disease"/>
            <person name="Wu L."/>
            <person name="Ma J."/>
        </authorList>
    </citation>
    <scope>NUCLEOTIDE SEQUENCE [LARGE SCALE GENOMIC DNA]</scope>
    <source>
        <strain evidence="4">JCM 17759</strain>
    </source>
</reference>
<sequence length="62" mass="7091">MQKFLFCFLLFLPLVSAVGCSDGQPTVIVDDRSEEAKQQELDDYDKQMAEDAKSYEKQQKGK</sequence>
<feature type="region of interest" description="Disordered" evidence="1">
    <location>
        <begin position="31"/>
        <end position="62"/>
    </location>
</feature>
<evidence type="ECO:0000256" key="2">
    <source>
        <dbReference type="SAM" id="SignalP"/>
    </source>
</evidence>
<dbReference type="Proteomes" id="UP001500840">
    <property type="component" value="Unassembled WGS sequence"/>
</dbReference>
<keyword evidence="2" id="KW-0732">Signal</keyword>
<comment type="caution">
    <text evidence="3">The sequence shown here is derived from an EMBL/GenBank/DDBJ whole genome shotgun (WGS) entry which is preliminary data.</text>
</comment>
<accession>A0ABP8NRV5</accession>
<evidence type="ECO:0008006" key="5">
    <source>
        <dbReference type="Google" id="ProtNLM"/>
    </source>
</evidence>
<organism evidence="3 4">
    <name type="scientific">Novipirellula rosea</name>
    <dbReference type="NCBI Taxonomy" id="1031540"/>
    <lineage>
        <taxon>Bacteria</taxon>
        <taxon>Pseudomonadati</taxon>
        <taxon>Planctomycetota</taxon>
        <taxon>Planctomycetia</taxon>
        <taxon>Pirellulales</taxon>
        <taxon>Pirellulaceae</taxon>
        <taxon>Novipirellula</taxon>
    </lineage>
</organism>
<dbReference type="RefSeq" id="WP_339936117.1">
    <property type="nucleotide sequence ID" value="NZ_BAABGA010000120.1"/>
</dbReference>
<evidence type="ECO:0000313" key="3">
    <source>
        <dbReference type="EMBL" id="GAA4471479.1"/>
    </source>
</evidence>
<gene>
    <name evidence="3" type="ORF">GCM10023156_66120</name>
</gene>
<keyword evidence="4" id="KW-1185">Reference proteome</keyword>
<evidence type="ECO:0000313" key="4">
    <source>
        <dbReference type="Proteomes" id="UP001500840"/>
    </source>
</evidence>
<proteinExistence type="predicted"/>
<dbReference type="EMBL" id="BAABGA010000120">
    <property type="protein sequence ID" value="GAA4471479.1"/>
    <property type="molecule type" value="Genomic_DNA"/>
</dbReference>
<name>A0ABP8NRV5_9BACT</name>
<feature type="chain" id="PRO_5045235549" description="Secreted protein" evidence="2">
    <location>
        <begin position="18"/>
        <end position="62"/>
    </location>
</feature>
<evidence type="ECO:0000256" key="1">
    <source>
        <dbReference type="SAM" id="MobiDB-lite"/>
    </source>
</evidence>
<feature type="signal peptide" evidence="2">
    <location>
        <begin position="1"/>
        <end position="17"/>
    </location>
</feature>
<protein>
    <recommendedName>
        <fullName evidence="5">Secreted protein</fullName>
    </recommendedName>
</protein>